<dbReference type="AlphaFoldDB" id="A0A4Y8AHD2"/>
<dbReference type="PANTHER" id="PTHR43792:SF1">
    <property type="entry name" value="N-ACETYLTRANSFERASE DOMAIN-CONTAINING PROTEIN"/>
    <property type="match status" value="1"/>
</dbReference>
<evidence type="ECO:0000259" key="1">
    <source>
        <dbReference type="PROSITE" id="PS51186"/>
    </source>
</evidence>
<protein>
    <submittedName>
        <fullName evidence="2 3">N-acetyltransferase</fullName>
    </submittedName>
</protein>
<reference evidence="3" key="2">
    <citation type="submission" date="2019-03" db="EMBL/GenBank/DDBJ databases">
        <authorList>
            <person name="Yan Y.-Q."/>
            <person name="Du Z.-J."/>
        </authorList>
    </citation>
    <scope>NUCLEOTIDE SEQUENCE</scope>
    <source>
        <strain evidence="3">PP-F2FG21</strain>
    </source>
</reference>
<feature type="domain" description="N-acetyltransferase" evidence="1">
    <location>
        <begin position="11"/>
        <end position="171"/>
    </location>
</feature>
<dbReference type="Proteomes" id="UP000297248">
    <property type="component" value="Unassembled WGS sequence"/>
</dbReference>
<dbReference type="GO" id="GO:0016747">
    <property type="term" value="F:acyltransferase activity, transferring groups other than amino-acyl groups"/>
    <property type="evidence" value="ECO:0007669"/>
    <property type="project" value="InterPro"/>
</dbReference>
<evidence type="ECO:0000313" key="4">
    <source>
        <dbReference type="Proteomes" id="UP000297248"/>
    </source>
</evidence>
<reference evidence="2 5" key="3">
    <citation type="submission" date="2020-08" db="EMBL/GenBank/DDBJ databases">
        <title>Genomic Encyclopedia of Type Strains, Phase IV (KMG-IV): sequencing the most valuable type-strain genomes for metagenomic binning, comparative biology and taxonomic classification.</title>
        <authorList>
            <person name="Goeker M."/>
        </authorList>
    </citation>
    <scope>NUCLEOTIDE SEQUENCE [LARGE SCALE GENOMIC DNA]</scope>
    <source>
        <strain evidence="2 5">DSM 100995</strain>
    </source>
</reference>
<evidence type="ECO:0000313" key="5">
    <source>
        <dbReference type="Proteomes" id="UP000583101"/>
    </source>
</evidence>
<dbReference type="RefSeq" id="WP_134335631.1">
    <property type="nucleotide sequence ID" value="NZ_BMCZ01000004.1"/>
</dbReference>
<organism evidence="3 4">
    <name type="scientific">Mucilaginibacter phyllosphaerae</name>
    <dbReference type="NCBI Taxonomy" id="1812349"/>
    <lineage>
        <taxon>Bacteria</taxon>
        <taxon>Pseudomonadati</taxon>
        <taxon>Bacteroidota</taxon>
        <taxon>Sphingobacteriia</taxon>
        <taxon>Sphingobacteriales</taxon>
        <taxon>Sphingobacteriaceae</taxon>
        <taxon>Mucilaginibacter</taxon>
    </lineage>
</organism>
<proteinExistence type="predicted"/>
<gene>
    <name evidence="3" type="ORF">E2R65_06210</name>
    <name evidence="2" type="ORF">GGR35_001378</name>
</gene>
<dbReference type="EMBL" id="SNQG01000002">
    <property type="protein sequence ID" value="TEW67579.1"/>
    <property type="molecule type" value="Genomic_DNA"/>
</dbReference>
<dbReference type="PROSITE" id="PS51186">
    <property type="entry name" value="GNAT"/>
    <property type="match status" value="1"/>
</dbReference>
<comment type="caution">
    <text evidence="3">The sequence shown here is derived from an EMBL/GenBank/DDBJ whole genome shotgun (WGS) entry which is preliminary data.</text>
</comment>
<dbReference type="Gene3D" id="3.40.630.30">
    <property type="match status" value="1"/>
</dbReference>
<accession>A0A4Y8AHD2</accession>
<evidence type="ECO:0000313" key="3">
    <source>
        <dbReference type="EMBL" id="TEW67579.1"/>
    </source>
</evidence>
<dbReference type="PANTHER" id="PTHR43792">
    <property type="entry name" value="GNAT FAMILY, PUTATIVE (AFU_ORTHOLOGUE AFUA_3G00765)-RELATED-RELATED"/>
    <property type="match status" value="1"/>
</dbReference>
<dbReference type="SUPFAM" id="SSF55729">
    <property type="entry name" value="Acyl-CoA N-acyltransferases (Nat)"/>
    <property type="match status" value="1"/>
</dbReference>
<dbReference type="Pfam" id="PF13302">
    <property type="entry name" value="Acetyltransf_3"/>
    <property type="match status" value="1"/>
</dbReference>
<reference evidence="3 4" key="1">
    <citation type="journal article" date="2016" name="Int. J. Syst. Evol. Microbiol.">
        <title>Proposal of Mucilaginibacter phyllosphaerae sp. nov. isolated from the phyllosphere of Galium album.</title>
        <authorList>
            <person name="Aydogan E.L."/>
            <person name="Busse H.J."/>
            <person name="Moser G."/>
            <person name="Muller C."/>
            <person name="Kampfer P."/>
            <person name="Glaeser S.P."/>
        </authorList>
    </citation>
    <scope>NUCLEOTIDE SEQUENCE [LARGE SCALE GENOMIC DNA]</scope>
    <source>
        <strain evidence="3 4">PP-F2FG21</strain>
    </source>
</reference>
<name>A0A4Y8AHD2_9SPHI</name>
<keyword evidence="5" id="KW-1185">Reference proteome</keyword>
<dbReference type="InterPro" id="IPR051531">
    <property type="entry name" value="N-acetyltransferase"/>
</dbReference>
<keyword evidence="3" id="KW-0808">Transferase</keyword>
<dbReference type="InterPro" id="IPR016181">
    <property type="entry name" value="Acyl_CoA_acyltransferase"/>
</dbReference>
<dbReference type="Proteomes" id="UP000583101">
    <property type="component" value="Unassembled WGS sequence"/>
</dbReference>
<dbReference type="OrthoDB" id="9798081at2"/>
<dbReference type="EMBL" id="JACIEG010000002">
    <property type="protein sequence ID" value="MBB3968786.1"/>
    <property type="molecule type" value="Genomic_DNA"/>
</dbReference>
<sequence length="171" mass="19275">MKMMPLQTPHLTIRRITNDDSAFIFELLNTPTWKEFIGDRNINNLDDALNYIKNVPLSIYDKHGFGPWLAALKATGEPVGISGLFQRVYLDKPDLGFAFMPGYAGRGLAYEAGMAALNYVKEAYNVNQLYATTSDANLRSQRLLEKLGFKHNGRVTTPENENLLLYTLSLQ</sequence>
<evidence type="ECO:0000313" key="2">
    <source>
        <dbReference type="EMBL" id="MBB3968786.1"/>
    </source>
</evidence>
<dbReference type="InterPro" id="IPR000182">
    <property type="entry name" value="GNAT_dom"/>
</dbReference>